<feature type="transmembrane region" description="Helical" evidence="1">
    <location>
        <begin position="28"/>
        <end position="51"/>
    </location>
</feature>
<accession>A0A0C1QDN2</accession>
<dbReference type="AlphaFoldDB" id="A0A0C1QDN2"/>
<keyword evidence="1" id="KW-1133">Transmembrane helix</keyword>
<dbReference type="EMBL" id="JWIC01000003">
    <property type="protein sequence ID" value="KID58726.1"/>
    <property type="molecule type" value="Genomic_DNA"/>
</dbReference>
<proteinExistence type="predicted"/>
<name>A0A0C1QDN2_9GAMM</name>
<evidence type="ECO:0000313" key="2">
    <source>
        <dbReference type="EMBL" id="KID58726.1"/>
    </source>
</evidence>
<sequence length="60" mass="7033">MHPDASVAIYLACIEMSETHATMGGFKILYIFQVFIRFKWFFKLCVVMGFLQFNNAKCKF</sequence>
<protein>
    <submittedName>
        <fullName evidence="2">Uncharacterized protein</fullName>
    </submittedName>
</protein>
<comment type="caution">
    <text evidence="2">The sequence shown here is derived from an EMBL/GenBank/DDBJ whole genome shotgun (WGS) entry which is preliminary data.</text>
</comment>
<evidence type="ECO:0000313" key="3">
    <source>
        <dbReference type="Proteomes" id="UP000031327"/>
    </source>
</evidence>
<evidence type="ECO:0000256" key="1">
    <source>
        <dbReference type="SAM" id="Phobius"/>
    </source>
</evidence>
<gene>
    <name evidence="2" type="ORF">JF50_02330</name>
</gene>
<keyword evidence="1" id="KW-0472">Membrane</keyword>
<dbReference type="Proteomes" id="UP000031327">
    <property type="component" value="Unassembled WGS sequence"/>
</dbReference>
<reference evidence="2 3" key="1">
    <citation type="submission" date="2014-12" db="EMBL/GenBank/DDBJ databases">
        <title>Draft Genome Sequence of Pseudoalteromonas luteoviolacea HI1.</title>
        <authorList>
            <person name="Asahina A.Y."/>
            <person name="Hadfield M.G."/>
        </authorList>
    </citation>
    <scope>NUCLEOTIDE SEQUENCE [LARGE SCALE GENOMIC DNA]</scope>
    <source>
        <strain evidence="2 3">HI1</strain>
    </source>
</reference>
<keyword evidence="1" id="KW-0812">Transmembrane</keyword>
<organism evidence="2 3">
    <name type="scientific">Pseudoalteromonas luteoviolacea</name>
    <dbReference type="NCBI Taxonomy" id="43657"/>
    <lineage>
        <taxon>Bacteria</taxon>
        <taxon>Pseudomonadati</taxon>
        <taxon>Pseudomonadota</taxon>
        <taxon>Gammaproteobacteria</taxon>
        <taxon>Alteromonadales</taxon>
        <taxon>Pseudoalteromonadaceae</taxon>
        <taxon>Pseudoalteromonas</taxon>
    </lineage>
</organism>